<comment type="pathway">
    <text evidence="2">Plant hormone metabolism; auxin biosynthesis.</text>
</comment>
<dbReference type="EMBL" id="CAMGYJ010000002">
    <property type="protein sequence ID" value="CAI0375404.1"/>
    <property type="molecule type" value="Genomic_DNA"/>
</dbReference>
<keyword evidence="7" id="KW-0560">Oxidoreductase</keyword>
<comment type="caution">
    <text evidence="12">The sequence shown here is derived from an EMBL/GenBank/DDBJ whole genome shotgun (WGS) entry which is preliminary data.</text>
</comment>
<dbReference type="Gene3D" id="3.50.50.60">
    <property type="entry name" value="FAD/NAD(P)-binding domain"/>
    <property type="match status" value="1"/>
</dbReference>
<evidence type="ECO:0000256" key="2">
    <source>
        <dbReference type="ARBA" id="ARBA00004814"/>
    </source>
</evidence>
<evidence type="ECO:0000256" key="10">
    <source>
        <dbReference type="ARBA" id="ARBA00047707"/>
    </source>
</evidence>
<evidence type="ECO:0000256" key="8">
    <source>
        <dbReference type="ARBA" id="ARBA00023070"/>
    </source>
</evidence>
<proteinExistence type="inferred from homology"/>
<evidence type="ECO:0000256" key="3">
    <source>
        <dbReference type="ARBA" id="ARBA00009183"/>
    </source>
</evidence>
<comment type="similarity">
    <text evidence="3">Belongs to the FMO family.</text>
</comment>
<evidence type="ECO:0000256" key="5">
    <source>
        <dbReference type="ARBA" id="ARBA00022827"/>
    </source>
</evidence>
<organism evidence="12 13">
    <name type="scientific">Linum tenue</name>
    <dbReference type="NCBI Taxonomy" id="586396"/>
    <lineage>
        <taxon>Eukaryota</taxon>
        <taxon>Viridiplantae</taxon>
        <taxon>Streptophyta</taxon>
        <taxon>Embryophyta</taxon>
        <taxon>Tracheophyta</taxon>
        <taxon>Spermatophyta</taxon>
        <taxon>Magnoliopsida</taxon>
        <taxon>eudicotyledons</taxon>
        <taxon>Gunneridae</taxon>
        <taxon>Pentapetalae</taxon>
        <taxon>rosids</taxon>
        <taxon>fabids</taxon>
        <taxon>Malpighiales</taxon>
        <taxon>Linaceae</taxon>
        <taxon>Linum</taxon>
    </lineage>
</organism>
<keyword evidence="5" id="KW-0274">FAD</keyword>
<dbReference type="PANTHER" id="PTHR43539:SF78">
    <property type="entry name" value="FLAVIN-CONTAINING MONOOXYGENASE"/>
    <property type="match status" value="1"/>
</dbReference>
<comment type="catalytic activity">
    <reaction evidence="10">
        <text>indole-3-pyruvate + NADPH + O2 + H(+) = (indol-3-yl)acetate + CO2 + NADP(+) + H2O</text>
        <dbReference type="Rhea" id="RHEA:34331"/>
        <dbReference type="ChEBI" id="CHEBI:15377"/>
        <dbReference type="ChEBI" id="CHEBI:15378"/>
        <dbReference type="ChEBI" id="CHEBI:15379"/>
        <dbReference type="ChEBI" id="CHEBI:16526"/>
        <dbReference type="ChEBI" id="CHEBI:17640"/>
        <dbReference type="ChEBI" id="CHEBI:30854"/>
        <dbReference type="ChEBI" id="CHEBI:57783"/>
        <dbReference type="ChEBI" id="CHEBI:58349"/>
        <dbReference type="EC" id="1.14.13.168"/>
    </reaction>
</comment>
<comment type="cofactor">
    <cofactor evidence="1">
        <name>FAD</name>
        <dbReference type="ChEBI" id="CHEBI:57692"/>
    </cofactor>
</comment>
<dbReference type="GO" id="GO:0103075">
    <property type="term" value="F:indole-3-pyruvate monooxygenase activity"/>
    <property type="evidence" value="ECO:0007669"/>
    <property type="project" value="UniProtKB-EC"/>
</dbReference>
<gene>
    <name evidence="11" type="ORF">LITE_LOCUS560</name>
    <name evidence="12" type="ORF">LITE_LOCUS572</name>
</gene>
<sequence>MEGFGGVTLHSSGYRNGEEFKGKDVLVVGCGNSGMEIGLDLCNHGARASIVVRGPVSFFCLLFLGQQVKPV</sequence>
<evidence type="ECO:0000256" key="9">
    <source>
        <dbReference type="ARBA" id="ARBA00039148"/>
    </source>
</evidence>
<dbReference type="AlphaFoldDB" id="A0AAV0GR52"/>
<evidence type="ECO:0000256" key="4">
    <source>
        <dbReference type="ARBA" id="ARBA00022630"/>
    </source>
</evidence>
<evidence type="ECO:0000256" key="6">
    <source>
        <dbReference type="ARBA" id="ARBA00022857"/>
    </source>
</evidence>
<dbReference type="InterPro" id="IPR036188">
    <property type="entry name" value="FAD/NAD-bd_sf"/>
</dbReference>
<keyword evidence="4" id="KW-0285">Flavoprotein</keyword>
<keyword evidence="8" id="KW-0073">Auxin biosynthesis</keyword>
<name>A0AAV0GR52_9ROSI</name>
<evidence type="ECO:0000256" key="1">
    <source>
        <dbReference type="ARBA" id="ARBA00001974"/>
    </source>
</evidence>
<dbReference type="GO" id="GO:0050660">
    <property type="term" value="F:flavin adenine dinucleotide binding"/>
    <property type="evidence" value="ECO:0007669"/>
    <property type="project" value="TreeGrafter"/>
</dbReference>
<evidence type="ECO:0000313" key="13">
    <source>
        <dbReference type="Proteomes" id="UP001154282"/>
    </source>
</evidence>
<dbReference type="Pfam" id="PF13738">
    <property type="entry name" value="Pyr_redox_3"/>
    <property type="match status" value="1"/>
</dbReference>
<dbReference type="EMBL" id="CAMGYJ010000002">
    <property type="protein sequence ID" value="CAI0375360.1"/>
    <property type="molecule type" value="Genomic_DNA"/>
</dbReference>
<dbReference type="PANTHER" id="PTHR43539">
    <property type="entry name" value="FLAVIN-BINDING MONOOXYGENASE-LIKE PROTEIN (AFU_ORTHOLOGUE AFUA_4G09220)"/>
    <property type="match status" value="1"/>
</dbReference>
<evidence type="ECO:0000313" key="12">
    <source>
        <dbReference type="EMBL" id="CAI0375404.1"/>
    </source>
</evidence>
<dbReference type="InterPro" id="IPR050982">
    <property type="entry name" value="Auxin_biosynth/cation_transpt"/>
</dbReference>
<evidence type="ECO:0000313" key="11">
    <source>
        <dbReference type="EMBL" id="CAI0375360.1"/>
    </source>
</evidence>
<accession>A0AAV0GR52</accession>
<dbReference type="GO" id="GO:0009851">
    <property type="term" value="P:auxin biosynthetic process"/>
    <property type="evidence" value="ECO:0007669"/>
    <property type="project" value="UniProtKB-KW"/>
</dbReference>
<evidence type="ECO:0000256" key="7">
    <source>
        <dbReference type="ARBA" id="ARBA00023002"/>
    </source>
</evidence>
<keyword evidence="13" id="KW-1185">Reference proteome</keyword>
<dbReference type="EC" id="1.14.13.168" evidence="9"/>
<dbReference type="Proteomes" id="UP001154282">
    <property type="component" value="Unassembled WGS sequence"/>
</dbReference>
<reference evidence="12" key="1">
    <citation type="submission" date="2022-08" db="EMBL/GenBank/DDBJ databases">
        <authorList>
            <person name="Gutierrez-Valencia J."/>
        </authorList>
    </citation>
    <scope>NUCLEOTIDE SEQUENCE</scope>
</reference>
<keyword evidence="6" id="KW-0521">NADP</keyword>
<dbReference type="SUPFAM" id="SSF51905">
    <property type="entry name" value="FAD/NAD(P)-binding domain"/>
    <property type="match status" value="1"/>
</dbReference>
<protein>
    <recommendedName>
        <fullName evidence="9">indole-3-pyruvate monooxygenase</fullName>
        <ecNumber evidence="9">1.14.13.168</ecNumber>
    </recommendedName>
</protein>